<name>A0A937X4H5_9BACT</name>
<comment type="caution">
    <text evidence="3">The sequence shown here is derived from an EMBL/GenBank/DDBJ whole genome shotgun (WGS) entry which is preliminary data.</text>
</comment>
<evidence type="ECO:0000259" key="1">
    <source>
        <dbReference type="PROSITE" id="PS50532"/>
    </source>
</evidence>
<reference evidence="3 4" key="1">
    <citation type="submission" date="2019-03" db="EMBL/GenBank/DDBJ databases">
        <title>Lake Tanganyika Metagenome-Assembled Genomes (MAGs).</title>
        <authorList>
            <person name="Tran P."/>
        </authorList>
    </citation>
    <scope>NUCLEOTIDE SEQUENCE [LARGE SCALE GENOMIC DNA]</scope>
    <source>
        <strain evidence="3">K_DeepCast_65m_m2_236</strain>
    </source>
</reference>
<dbReference type="EMBL" id="VGJX01000275">
    <property type="protein sequence ID" value="MBM3274627.1"/>
    <property type="molecule type" value="Genomic_DNA"/>
</dbReference>
<dbReference type="PANTHER" id="PTHR35004">
    <property type="entry name" value="TRANSPOSASE RV3428C-RELATED"/>
    <property type="match status" value="1"/>
</dbReference>
<feature type="domain" description="HTH IS408-type" evidence="1">
    <location>
        <begin position="4"/>
        <end position="83"/>
    </location>
</feature>
<proteinExistence type="predicted"/>
<feature type="domain" description="Integrase catalytic" evidence="2">
    <location>
        <begin position="127"/>
        <end position="310"/>
    </location>
</feature>
<dbReference type="AlphaFoldDB" id="A0A937X4H5"/>
<evidence type="ECO:0000313" key="3">
    <source>
        <dbReference type="EMBL" id="MBM3274627.1"/>
    </source>
</evidence>
<dbReference type="NCBIfam" id="NF033546">
    <property type="entry name" value="transpos_IS21"/>
    <property type="match status" value="1"/>
</dbReference>
<dbReference type="GO" id="GO:0015074">
    <property type="term" value="P:DNA integration"/>
    <property type="evidence" value="ECO:0007669"/>
    <property type="project" value="InterPro"/>
</dbReference>
<dbReference type="PROSITE" id="PS50532">
    <property type="entry name" value="HTH_IS408"/>
    <property type="match status" value="1"/>
</dbReference>
<dbReference type="Pfam" id="PF22483">
    <property type="entry name" value="Mu-transpos_C_2"/>
    <property type="match status" value="1"/>
</dbReference>
<organism evidence="3 4">
    <name type="scientific">Candidatus Tanganyikabacteria bacterium</name>
    <dbReference type="NCBI Taxonomy" id="2961651"/>
    <lineage>
        <taxon>Bacteria</taxon>
        <taxon>Bacillati</taxon>
        <taxon>Candidatus Sericytochromatia</taxon>
        <taxon>Candidatus Tanganyikabacteria</taxon>
    </lineage>
</organism>
<protein>
    <submittedName>
        <fullName evidence="3">IS21 family transposase</fullName>
    </submittedName>
</protein>
<dbReference type="InterPro" id="IPR012337">
    <property type="entry name" value="RNaseH-like_sf"/>
</dbReference>
<dbReference type="Proteomes" id="UP000703893">
    <property type="component" value="Unassembled WGS sequence"/>
</dbReference>
<dbReference type="PANTHER" id="PTHR35004:SF8">
    <property type="entry name" value="TRANSPOSASE RV3428C-RELATED"/>
    <property type="match status" value="1"/>
</dbReference>
<dbReference type="SUPFAM" id="SSF53098">
    <property type="entry name" value="Ribonuclease H-like"/>
    <property type="match status" value="1"/>
</dbReference>
<dbReference type="Pfam" id="PF13384">
    <property type="entry name" value="HTH_23"/>
    <property type="match status" value="1"/>
</dbReference>
<accession>A0A937X4H5</accession>
<evidence type="ECO:0000259" key="2">
    <source>
        <dbReference type="PROSITE" id="PS50994"/>
    </source>
</evidence>
<dbReference type="SUPFAM" id="SSF46689">
    <property type="entry name" value="Homeodomain-like"/>
    <property type="match status" value="1"/>
</dbReference>
<sequence>MRKIKELLRLDAEGRSEREISRSLKVSRSTVQRYRRRAEEAGLTWPLPEEFTDSEIEARLFPPPPAPDQPRPLPAWQDVDQELRRRGVTLQLLWDEYRGTHPDAAYSYSRFCELFGEWKGTLDVVLRQEYKAGERTFVDYAGQTMPVVDQQTGEIREAQIFVGALGASNFTFAEATWTQSLPDWIGGHVRMFAYYGGVSELVVPDNLRSAVSRACRYDPDKNPTYQELADHYHTAVLPARPGRPRDKAKVETAVQIVERWVLAPLRDHTFFSLAELNHEIRRLVDKLNDRPFQKLEGSRRSLFETLERPALRPLPTTPFEYSEWLSAGVNIDYHIAVEGHFYSVPYQLRNKRVDVRLTATTVEALYDGRRVAAHARSYRKGGYTTEPSHRPKAHQKHLEWTPSRLVRWAEKTGPSTAHVVQRILDERPHPEQGYRACLGILRLGNRYGPERLEATCKRAADLPRLTYRSIQSILSKGLDRLPSPQDDQIALQLPQEHENLRGADYYRTLN</sequence>
<dbReference type="InterPro" id="IPR009057">
    <property type="entry name" value="Homeodomain-like_sf"/>
</dbReference>
<dbReference type="PROSITE" id="PS50994">
    <property type="entry name" value="INTEGRASE"/>
    <property type="match status" value="1"/>
</dbReference>
<dbReference type="InterPro" id="IPR001584">
    <property type="entry name" value="Integrase_cat-core"/>
</dbReference>
<dbReference type="InterPro" id="IPR017895">
    <property type="entry name" value="HTH_IS408/IS1162_type"/>
</dbReference>
<evidence type="ECO:0000313" key="4">
    <source>
        <dbReference type="Proteomes" id="UP000703893"/>
    </source>
</evidence>
<gene>
    <name evidence="3" type="primary">istA</name>
    <name evidence="3" type="ORF">FJZ00_05720</name>
</gene>
<dbReference type="InterPro" id="IPR054353">
    <property type="entry name" value="IstA-like_C"/>
</dbReference>